<dbReference type="EMBL" id="PGCI01000121">
    <property type="protein sequence ID" value="PLW38953.1"/>
    <property type="molecule type" value="Genomic_DNA"/>
</dbReference>
<evidence type="ECO:0000313" key="2">
    <source>
        <dbReference type="EMBL" id="PLW21165.1"/>
    </source>
</evidence>
<dbReference type="AlphaFoldDB" id="A0A2N5UMG9"/>
<comment type="caution">
    <text evidence="3">The sequence shown here is derived from an EMBL/GenBank/DDBJ whole genome shotgun (WGS) entry which is preliminary data.</text>
</comment>
<proteinExistence type="predicted"/>
<feature type="region of interest" description="Disordered" evidence="1">
    <location>
        <begin position="60"/>
        <end position="79"/>
    </location>
</feature>
<reference evidence="3 4" key="1">
    <citation type="submission" date="2017-11" db="EMBL/GenBank/DDBJ databases">
        <title>De novo assembly and phasing of dikaryotic genomes from two isolates of Puccinia coronata f. sp. avenae, the causal agent of oat crown rust.</title>
        <authorList>
            <person name="Miller M.E."/>
            <person name="Zhang Y."/>
            <person name="Omidvar V."/>
            <person name="Sperschneider J."/>
            <person name="Schwessinger B."/>
            <person name="Raley C."/>
            <person name="Palmer J.M."/>
            <person name="Garnica D."/>
            <person name="Upadhyaya N."/>
            <person name="Rathjen J."/>
            <person name="Taylor J.M."/>
            <person name="Park R.F."/>
            <person name="Dodds P.N."/>
            <person name="Hirsch C.D."/>
            <person name="Kianian S.F."/>
            <person name="Figueroa M."/>
        </authorList>
    </citation>
    <scope>NUCLEOTIDE SEQUENCE [LARGE SCALE GENOMIC DNA]</scope>
    <source>
        <strain evidence="3">12SD80</strain>
    </source>
</reference>
<accession>A0A2N5UMG9</accession>
<protein>
    <submittedName>
        <fullName evidence="3">Uncharacterized protein</fullName>
    </submittedName>
</protein>
<evidence type="ECO:0000313" key="3">
    <source>
        <dbReference type="EMBL" id="PLW38953.1"/>
    </source>
</evidence>
<dbReference type="EMBL" id="PGCI01000688">
    <property type="protein sequence ID" value="PLW21165.1"/>
    <property type="molecule type" value="Genomic_DNA"/>
</dbReference>
<name>A0A2N5UMG9_9BASI</name>
<evidence type="ECO:0000256" key="1">
    <source>
        <dbReference type="SAM" id="MobiDB-lite"/>
    </source>
</evidence>
<dbReference type="Proteomes" id="UP000235392">
    <property type="component" value="Unassembled WGS sequence"/>
</dbReference>
<organism evidence="3 4">
    <name type="scientific">Puccinia coronata f. sp. avenae</name>
    <dbReference type="NCBI Taxonomy" id="200324"/>
    <lineage>
        <taxon>Eukaryota</taxon>
        <taxon>Fungi</taxon>
        <taxon>Dikarya</taxon>
        <taxon>Basidiomycota</taxon>
        <taxon>Pucciniomycotina</taxon>
        <taxon>Pucciniomycetes</taxon>
        <taxon>Pucciniales</taxon>
        <taxon>Pucciniaceae</taxon>
        <taxon>Puccinia</taxon>
    </lineage>
</organism>
<gene>
    <name evidence="3" type="ORF">PCASD_11719</name>
    <name evidence="2" type="ORF">PCASD_18785</name>
</gene>
<sequence length="130" mass="13257">MAYSGAGHRQLTKQAMACSVSLSWPAHQAGLRSAGYTDQAGHGLLGHGLLTDPITTCSLSREGTSSGTRLPLPLANQAPGTATRVPGWCGGFTPGNSPRCGPAMPSQGHVELWAGADLGRPSHSGVTPQT</sequence>
<evidence type="ECO:0000313" key="4">
    <source>
        <dbReference type="Proteomes" id="UP000235392"/>
    </source>
</evidence>